<gene>
    <name evidence="1" type="ORF">L3Q82_001784</name>
</gene>
<organism evidence="1 2">
    <name type="scientific">Scortum barcoo</name>
    <name type="common">barcoo grunter</name>
    <dbReference type="NCBI Taxonomy" id="214431"/>
    <lineage>
        <taxon>Eukaryota</taxon>
        <taxon>Metazoa</taxon>
        <taxon>Chordata</taxon>
        <taxon>Craniata</taxon>
        <taxon>Vertebrata</taxon>
        <taxon>Euteleostomi</taxon>
        <taxon>Actinopterygii</taxon>
        <taxon>Neopterygii</taxon>
        <taxon>Teleostei</taxon>
        <taxon>Neoteleostei</taxon>
        <taxon>Acanthomorphata</taxon>
        <taxon>Eupercaria</taxon>
        <taxon>Centrarchiformes</taxon>
        <taxon>Terapontoidei</taxon>
        <taxon>Terapontidae</taxon>
        <taxon>Scortum</taxon>
    </lineage>
</organism>
<comment type="caution">
    <text evidence="1">The sequence shown here is derived from an EMBL/GenBank/DDBJ whole genome shotgun (WGS) entry which is preliminary data.</text>
</comment>
<name>A0ACB8W4K1_9TELE</name>
<reference evidence="1" key="1">
    <citation type="submission" date="2022-04" db="EMBL/GenBank/DDBJ databases">
        <title>Jade perch genome.</title>
        <authorList>
            <person name="Chao B."/>
        </authorList>
    </citation>
    <scope>NUCLEOTIDE SEQUENCE</scope>
    <source>
        <strain evidence="1">CB-2022</strain>
    </source>
</reference>
<dbReference type="EMBL" id="CM041544">
    <property type="protein sequence ID" value="KAI3362719.1"/>
    <property type="molecule type" value="Genomic_DNA"/>
</dbReference>
<keyword evidence="2" id="KW-1185">Reference proteome</keyword>
<dbReference type="Proteomes" id="UP000831701">
    <property type="component" value="Chromosome 14"/>
</dbReference>
<evidence type="ECO:0000313" key="1">
    <source>
        <dbReference type="EMBL" id="KAI3362719.1"/>
    </source>
</evidence>
<proteinExistence type="predicted"/>
<sequence>MSHREEASGKTQDTLEKLCLSAGLGTPRGPPGRAGGSVWDWHYRGPTLEPGPGVGARRRVPGGPGLCPRDPSRAQPKMATWARLPVGSPPTGRSMRGRCYVVWVAVMAGGLDDPTLDQNSGNRDMECHLALGGKEPELVWEVERYQLEIVGLTSMHSLGSGIQLLERGWTLHYLELLLRVSGGKLVWACLIALPSSAAMC</sequence>
<protein>
    <submittedName>
        <fullName evidence="1">Uncharacterized protein</fullName>
    </submittedName>
</protein>
<accession>A0ACB8W4K1</accession>
<evidence type="ECO:0000313" key="2">
    <source>
        <dbReference type="Proteomes" id="UP000831701"/>
    </source>
</evidence>